<organism evidence="1 2">
    <name type="scientific">Avibacterium endocarditidis</name>
    <dbReference type="NCBI Taxonomy" id="380674"/>
    <lineage>
        <taxon>Bacteria</taxon>
        <taxon>Pseudomonadati</taxon>
        <taxon>Pseudomonadota</taxon>
        <taxon>Gammaproteobacteria</taxon>
        <taxon>Pasteurellales</taxon>
        <taxon>Pasteurellaceae</taxon>
        <taxon>Avibacterium</taxon>
    </lineage>
</organism>
<name>A0ABX4ZR44_9PAST</name>
<accession>A0ABX4ZR44</accession>
<reference evidence="1 2" key="1">
    <citation type="submission" date="2018-02" db="EMBL/GenBank/DDBJ databases">
        <title>Classification genera of Pasteurellaceae by whole genome sequence comparison.</title>
        <authorList>
            <person name="Christensen H."/>
        </authorList>
    </citation>
    <scope>NUCLEOTIDE SEQUENCE [LARGE SCALE GENOMIC DNA]</scope>
    <source>
        <strain evidence="1 2">20186H4H1</strain>
    </source>
</reference>
<proteinExistence type="predicted"/>
<evidence type="ECO:0000313" key="2">
    <source>
        <dbReference type="Proteomes" id="UP000237229"/>
    </source>
</evidence>
<sequence>MVALEISLSANILLPSVSWAEKCGNFPPHFECYSCVKKNAKKFAILHLKFLKLAQFNQS</sequence>
<keyword evidence="2" id="KW-1185">Reference proteome</keyword>
<gene>
    <name evidence="1" type="ORF">C3Z13_08810</name>
</gene>
<protein>
    <submittedName>
        <fullName evidence="1">Uncharacterized protein</fullName>
    </submittedName>
</protein>
<evidence type="ECO:0000313" key="1">
    <source>
        <dbReference type="EMBL" id="POY41951.1"/>
    </source>
</evidence>
<comment type="caution">
    <text evidence="1">The sequence shown here is derived from an EMBL/GenBank/DDBJ whole genome shotgun (WGS) entry which is preliminary data.</text>
</comment>
<dbReference type="Proteomes" id="UP000237229">
    <property type="component" value="Unassembled WGS sequence"/>
</dbReference>
<dbReference type="EMBL" id="PQVI01000119">
    <property type="protein sequence ID" value="POY41951.1"/>
    <property type="molecule type" value="Genomic_DNA"/>
</dbReference>